<feature type="compositionally biased region" description="Basic and acidic residues" evidence="1">
    <location>
        <begin position="232"/>
        <end position="241"/>
    </location>
</feature>
<name>A2FLQ6_TRIV3</name>
<feature type="compositionally biased region" description="Acidic residues" evidence="1">
    <location>
        <begin position="204"/>
        <end position="231"/>
    </location>
</feature>
<protein>
    <submittedName>
        <fullName evidence="2">Uncharacterized protein</fullName>
    </submittedName>
</protein>
<dbReference type="KEGG" id="tva:4751876"/>
<reference evidence="2" key="1">
    <citation type="submission" date="2006-10" db="EMBL/GenBank/DDBJ databases">
        <authorList>
            <person name="Amadeo P."/>
            <person name="Zhao Q."/>
            <person name="Wortman J."/>
            <person name="Fraser-Liggett C."/>
            <person name="Carlton J."/>
        </authorList>
    </citation>
    <scope>NUCLEOTIDE SEQUENCE</scope>
    <source>
        <strain evidence="2">G3</strain>
    </source>
</reference>
<feature type="region of interest" description="Disordered" evidence="1">
    <location>
        <begin position="492"/>
        <end position="513"/>
    </location>
</feature>
<dbReference type="VEuPathDB" id="TrichDB:TVAG_105670"/>
<feature type="compositionally biased region" description="Basic and acidic residues" evidence="1">
    <location>
        <begin position="106"/>
        <end position="121"/>
    </location>
</feature>
<evidence type="ECO:0000256" key="1">
    <source>
        <dbReference type="SAM" id="MobiDB-lite"/>
    </source>
</evidence>
<feature type="compositionally biased region" description="Basic and acidic residues" evidence="1">
    <location>
        <begin position="415"/>
        <end position="430"/>
    </location>
</feature>
<feature type="compositionally biased region" description="Basic and acidic residues" evidence="1">
    <location>
        <begin position="1"/>
        <end position="17"/>
    </location>
</feature>
<sequence>MEKENEIPRAEEEKKTELNFISDTDSSDEDEKMKKLLEIIETPVESQEKSKEEEEKSEPIENNNEEQEYSAEEKEINKDLIDFEAVSKEAEKVVNNIQESSEEEYSEKAPTEPPKEIEAPKPKKVLGNPELIEKLRKRRESLKKDKKVNLTDVLSADFFNNQDPSLTILPPSGVKGRNMLRRQMQIMADKQILDEARADRGNEIQDEEFEEEEEEEEEKKEGEGNAEGETTEGEKKELDPLSKVVVEKLNNEIGEDTELTEEEIEKKIYQDIVNMRLAVDIEEIKKVIRIITGEWRSGKLRGTATAGGDSIDGAFQGNQEENKKLAEKRTMRNQRRKQRIETQLEALNGNTMEQLIQKAMWIQKANSEDATWADKLRARQAFLADGDQRKAVLEDMEFREWQREQRLKEYEKWKEKAEKNKDKSNKKEFSNKNPAAFAPVGPMKKNIDRKASTSFTYIREEAEKPVVKFKEPEKIIDIPEAKPNKKLAEFLSRSNSLSGRISRSNSTGTDNQK</sequence>
<dbReference type="VEuPathDB" id="TrichDB:TVAGG3_0515420"/>
<dbReference type="EMBL" id="DS113873">
    <property type="protein sequence ID" value="EAX94148.1"/>
    <property type="molecule type" value="Genomic_DNA"/>
</dbReference>
<keyword evidence="3" id="KW-1185">Reference proteome</keyword>
<feature type="region of interest" description="Disordered" evidence="1">
    <location>
        <begin position="415"/>
        <end position="445"/>
    </location>
</feature>
<feature type="region of interest" description="Disordered" evidence="1">
    <location>
        <begin position="1"/>
        <end position="76"/>
    </location>
</feature>
<dbReference type="Proteomes" id="UP000001542">
    <property type="component" value="Unassembled WGS sequence"/>
</dbReference>
<feature type="region of interest" description="Disordered" evidence="1">
    <location>
        <begin position="202"/>
        <end position="241"/>
    </location>
</feature>
<gene>
    <name evidence="2" type="ORF">TVAG_105670</name>
</gene>
<proteinExistence type="predicted"/>
<organism evidence="2 3">
    <name type="scientific">Trichomonas vaginalis (strain ATCC PRA-98 / G3)</name>
    <dbReference type="NCBI Taxonomy" id="412133"/>
    <lineage>
        <taxon>Eukaryota</taxon>
        <taxon>Metamonada</taxon>
        <taxon>Parabasalia</taxon>
        <taxon>Trichomonadida</taxon>
        <taxon>Trichomonadidae</taxon>
        <taxon>Trichomonas</taxon>
    </lineage>
</organism>
<dbReference type="AlphaFoldDB" id="A2FLQ6"/>
<dbReference type="InParanoid" id="A2FLQ6"/>
<feature type="region of interest" description="Disordered" evidence="1">
    <location>
        <begin position="92"/>
        <end position="129"/>
    </location>
</feature>
<dbReference type="OrthoDB" id="10572415at2759"/>
<evidence type="ECO:0000313" key="2">
    <source>
        <dbReference type="EMBL" id="EAX94148.1"/>
    </source>
</evidence>
<evidence type="ECO:0000313" key="3">
    <source>
        <dbReference type="Proteomes" id="UP000001542"/>
    </source>
</evidence>
<feature type="compositionally biased region" description="Basic and acidic residues" evidence="1">
    <location>
        <begin position="46"/>
        <end position="59"/>
    </location>
</feature>
<accession>A2FLQ6</accession>
<dbReference type="RefSeq" id="XP_001307078.1">
    <property type="nucleotide sequence ID" value="XM_001307077.1"/>
</dbReference>
<dbReference type="SMR" id="A2FLQ6"/>
<reference evidence="2" key="2">
    <citation type="journal article" date="2007" name="Science">
        <title>Draft genome sequence of the sexually transmitted pathogen Trichomonas vaginalis.</title>
        <authorList>
            <person name="Carlton J.M."/>
            <person name="Hirt R.P."/>
            <person name="Silva J.C."/>
            <person name="Delcher A.L."/>
            <person name="Schatz M."/>
            <person name="Zhao Q."/>
            <person name="Wortman J.R."/>
            <person name="Bidwell S.L."/>
            <person name="Alsmark U.C.M."/>
            <person name="Besteiro S."/>
            <person name="Sicheritz-Ponten T."/>
            <person name="Noel C.J."/>
            <person name="Dacks J.B."/>
            <person name="Foster P.G."/>
            <person name="Simillion C."/>
            <person name="Van de Peer Y."/>
            <person name="Miranda-Saavedra D."/>
            <person name="Barton G.J."/>
            <person name="Westrop G.D."/>
            <person name="Mueller S."/>
            <person name="Dessi D."/>
            <person name="Fiori P.L."/>
            <person name="Ren Q."/>
            <person name="Paulsen I."/>
            <person name="Zhang H."/>
            <person name="Bastida-Corcuera F.D."/>
            <person name="Simoes-Barbosa A."/>
            <person name="Brown M.T."/>
            <person name="Hayes R.D."/>
            <person name="Mukherjee M."/>
            <person name="Okumura C.Y."/>
            <person name="Schneider R."/>
            <person name="Smith A.J."/>
            <person name="Vanacova S."/>
            <person name="Villalvazo M."/>
            <person name="Haas B.J."/>
            <person name="Pertea M."/>
            <person name="Feldblyum T.V."/>
            <person name="Utterback T.R."/>
            <person name="Shu C.L."/>
            <person name="Osoegawa K."/>
            <person name="de Jong P.J."/>
            <person name="Hrdy I."/>
            <person name="Horvathova L."/>
            <person name="Zubacova Z."/>
            <person name="Dolezal P."/>
            <person name="Malik S.B."/>
            <person name="Logsdon J.M. Jr."/>
            <person name="Henze K."/>
            <person name="Gupta A."/>
            <person name="Wang C.C."/>
            <person name="Dunne R.L."/>
            <person name="Upcroft J.A."/>
            <person name="Upcroft P."/>
            <person name="White O."/>
            <person name="Salzberg S.L."/>
            <person name="Tang P."/>
            <person name="Chiu C.-H."/>
            <person name="Lee Y.-S."/>
            <person name="Embley T.M."/>
            <person name="Coombs G.H."/>
            <person name="Mottram J.C."/>
            <person name="Tachezy J."/>
            <person name="Fraser-Liggett C.M."/>
            <person name="Johnson P.J."/>
        </authorList>
    </citation>
    <scope>NUCLEOTIDE SEQUENCE [LARGE SCALE GENOMIC DNA]</scope>
    <source>
        <strain evidence="2">G3</strain>
    </source>
</reference>